<dbReference type="Gene3D" id="2.30.24.10">
    <property type="entry name" value="CAT RNA-binding domain"/>
    <property type="match status" value="1"/>
</dbReference>
<sequence>MSRWTVKSVINNNVVSARNERNQERILTGRGIGFHAKPGDTVDASRVEKEFFLKSKNLSGKLYALLAQTPEVYMEITDAIVKKAEEGLGKELNETVYLNLIDHLSFAVSRMKQGMNFRNVLLWEIRNFYPKEYEAALYGLALIEEKTGEKLPEDEAGSIAMHIVNAEFDYENTNDAVRMTELVHKIISVVRYQYHMNFNEDSLHFVRFVTHLKFFAQRLFQDKMLDGDDRELSGLIRAQYAESYACAEKIARLVWNDYQIAVPEEELRAFFPGCGSASRTAAGRWR</sequence>
<proteinExistence type="predicted"/>
<dbReference type="PANTHER" id="PTHR30185">
    <property type="entry name" value="CRYPTIC BETA-GLUCOSIDE BGL OPERON ANTITERMINATOR"/>
    <property type="match status" value="1"/>
</dbReference>
<keyword evidence="1" id="KW-0677">Repeat</keyword>
<name>A0A9D2NFL9_9FIRM</name>
<dbReference type="InterPro" id="IPR036634">
    <property type="entry name" value="PRD_sf"/>
</dbReference>
<feature type="domain" description="PRD" evidence="2">
    <location>
        <begin position="174"/>
        <end position="284"/>
    </location>
</feature>
<dbReference type="PANTHER" id="PTHR30185:SF15">
    <property type="entry name" value="CRYPTIC BETA-GLUCOSIDE BGL OPERON ANTITERMINATOR"/>
    <property type="match status" value="1"/>
</dbReference>
<evidence type="ECO:0000256" key="1">
    <source>
        <dbReference type="ARBA" id="ARBA00022737"/>
    </source>
</evidence>
<dbReference type="GO" id="GO:0006355">
    <property type="term" value="P:regulation of DNA-templated transcription"/>
    <property type="evidence" value="ECO:0007669"/>
    <property type="project" value="InterPro"/>
</dbReference>
<dbReference type="Gene3D" id="1.10.1790.10">
    <property type="entry name" value="PRD domain"/>
    <property type="match status" value="2"/>
</dbReference>
<dbReference type="SUPFAM" id="SSF63520">
    <property type="entry name" value="PTS-regulatory domain, PRD"/>
    <property type="match status" value="2"/>
</dbReference>
<evidence type="ECO:0000259" key="2">
    <source>
        <dbReference type="PROSITE" id="PS51372"/>
    </source>
</evidence>
<dbReference type="InterPro" id="IPR050661">
    <property type="entry name" value="BglG_antiterminators"/>
</dbReference>
<dbReference type="PROSITE" id="PS51372">
    <property type="entry name" value="PRD_2"/>
    <property type="match status" value="2"/>
</dbReference>
<protein>
    <submittedName>
        <fullName evidence="3">PRD domain-containing protein</fullName>
    </submittedName>
</protein>
<comment type="caution">
    <text evidence="3">The sequence shown here is derived from an EMBL/GenBank/DDBJ whole genome shotgun (WGS) entry which is preliminary data.</text>
</comment>
<dbReference type="NCBIfam" id="NF046042">
    <property type="entry name" value="LicT"/>
    <property type="match status" value="1"/>
</dbReference>
<dbReference type="InterPro" id="IPR036650">
    <property type="entry name" value="CAT_RNA-bd_dom_sf"/>
</dbReference>
<accession>A0A9D2NFL9</accession>
<dbReference type="Pfam" id="PF00874">
    <property type="entry name" value="PRD"/>
    <property type="match status" value="2"/>
</dbReference>
<dbReference type="Pfam" id="PF03123">
    <property type="entry name" value="CAT_RBD"/>
    <property type="match status" value="1"/>
</dbReference>
<evidence type="ECO:0000313" key="3">
    <source>
        <dbReference type="EMBL" id="HJC24611.1"/>
    </source>
</evidence>
<dbReference type="SUPFAM" id="SSF50151">
    <property type="entry name" value="SacY-like RNA-binding domain"/>
    <property type="match status" value="1"/>
</dbReference>
<dbReference type="InterPro" id="IPR011608">
    <property type="entry name" value="PRD"/>
</dbReference>
<dbReference type="InterPro" id="IPR004341">
    <property type="entry name" value="CAT_RNA-bd_dom"/>
</dbReference>
<dbReference type="AlphaFoldDB" id="A0A9D2NFL9"/>
<dbReference type="SMART" id="SM01061">
    <property type="entry name" value="CAT_RBD"/>
    <property type="match status" value="1"/>
</dbReference>
<dbReference type="EMBL" id="DWWS01000045">
    <property type="protein sequence ID" value="HJC24611.1"/>
    <property type="molecule type" value="Genomic_DNA"/>
</dbReference>
<reference evidence="3" key="2">
    <citation type="submission" date="2021-04" db="EMBL/GenBank/DDBJ databases">
        <authorList>
            <person name="Gilroy R."/>
        </authorList>
    </citation>
    <scope>NUCLEOTIDE SEQUENCE</scope>
    <source>
        <strain evidence="3">USAMLcec2-132</strain>
    </source>
</reference>
<dbReference type="Proteomes" id="UP000823891">
    <property type="component" value="Unassembled WGS sequence"/>
</dbReference>
<dbReference type="GO" id="GO:0003723">
    <property type="term" value="F:RNA binding"/>
    <property type="evidence" value="ECO:0007669"/>
    <property type="project" value="InterPro"/>
</dbReference>
<evidence type="ECO:0000313" key="4">
    <source>
        <dbReference type="Proteomes" id="UP000823891"/>
    </source>
</evidence>
<feature type="domain" description="PRD" evidence="2">
    <location>
        <begin position="68"/>
        <end position="173"/>
    </location>
</feature>
<gene>
    <name evidence="3" type="ORF">H9761_13005</name>
</gene>
<organism evidence="3 4">
    <name type="scientific">Candidatus Eisenbergiella merdavium</name>
    <dbReference type="NCBI Taxonomy" id="2838551"/>
    <lineage>
        <taxon>Bacteria</taxon>
        <taxon>Bacillati</taxon>
        <taxon>Bacillota</taxon>
        <taxon>Clostridia</taxon>
        <taxon>Lachnospirales</taxon>
        <taxon>Lachnospiraceae</taxon>
        <taxon>Eisenbergiella</taxon>
    </lineage>
</organism>
<reference evidence="3" key="1">
    <citation type="journal article" date="2021" name="PeerJ">
        <title>Extensive microbial diversity within the chicken gut microbiome revealed by metagenomics and culture.</title>
        <authorList>
            <person name="Gilroy R."/>
            <person name="Ravi A."/>
            <person name="Getino M."/>
            <person name="Pursley I."/>
            <person name="Horton D.L."/>
            <person name="Alikhan N.F."/>
            <person name="Baker D."/>
            <person name="Gharbi K."/>
            <person name="Hall N."/>
            <person name="Watson M."/>
            <person name="Adriaenssens E.M."/>
            <person name="Foster-Nyarko E."/>
            <person name="Jarju S."/>
            <person name="Secka A."/>
            <person name="Antonio M."/>
            <person name="Oren A."/>
            <person name="Chaudhuri R.R."/>
            <person name="La Ragione R."/>
            <person name="Hildebrand F."/>
            <person name="Pallen M.J."/>
        </authorList>
    </citation>
    <scope>NUCLEOTIDE SEQUENCE</scope>
    <source>
        <strain evidence="3">USAMLcec2-132</strain>
    </source>
</reference>